<dbReference type="RefSeq" id="WP_135343284.1">
    <property type="nucleotide sequence ID" value="NZ_ML214243.1"/>
</dbReference>
<comment type="caution">
    <text evidence="4">The sequence shown here is derived from an EMBL/GenBank/DDBJ whole genome shotgun (WGS) entry which is preliminary data.</text>
</comment>
<comment type="subcellular location">
    <subcellularLocation>
        <location evidence="1">Cell outer membrane</location>
    </subcellularLocation>
</comment>
<organism evidence="4 5">
    <name type="scientific">Thermus tengchongensis</name>
    <dbReference type="NCBI Taxonomy" id="1214928"/>
    <lineage>
        <taxon>Bacteria</taxon>
        <taxon>Thermotogati</taxon>
        <taxon>Deinococcota</taxon>
        <taxon>Deinococci</taxon>
        <taxon>Thermales</taxon>
        <taxon>Thermaceae</taxon>
        <taxon>Thermus</taxon>
    </lineage>
</organism>
<evidence type="ECO:0000313" key="5">
    <source>
        <dbReference type="Proteomes" id="UP000297244"/>
    </source>
</evidence>
<evidence type="ECO:0000313" key="4">
    <source>
        <dbReference type="EMBL" id="TFU16538.1"/>
    </source>
</evidence>
<dbReference type="PROSITE" id="PS00409">
    <property type="entry name" value="PROKAR_NTER_METHYL"/>
    <property type="match status" value="1"/>
</dbReference>
<keyword evidence="3" id="KW-0812">Transmembrane</keyword>
<accession>A0ABY2K6U8</accession>
<evidence type="ECO:0000256" key="1">
    <source>
        <dbReference type="ARBA" id="ARBA00004442"/>
    </source>
</evidence>
<name>A0ABY2K6U8_9DEIN</name>
<evidence type="ECO:0000256" key="3">
    <source>
        <dbReference type="SAM" id="Phobius"/>
    </source>
</evidence>
<protein>
    <submittedName>
        <fullName evidence="4">Prepilin-type N-terminal cleavage/methylation domain-containing protein</fullName>
    </submittedName>
</protein>
<proteinExistence type="predicted"/>
<keyword evidence="3" id="KW-1133">Transmembrane helix</keyword>
<sequence>MRREGLSLVELSIVLALAGILGLALSYLLLSGSRTHGEAPLLQAQSLAQDLRDRLGKDLRSATSAGIATLSGQSPTASGFIVETQAGSGKVCVQYRLTASKTLERRSWTGSCTSPTGVFVSLLEPALLPNASFCYDNLTNPSLVGLMDAPCDPVNLNGKGLTLRIGGKDYLFPPLVFSLRSG</sequence>
<keyword evidence="3" id="KW-0472">Membrane</keyword>
<dbReference type="EMBL" id="SKBL01000005">
    <property type="protein sequence ID" value="TFU16538.1"/>
    <property type="molecule type" value="Genomic_DNA"/>
</dbReference>
<reference evidence="4 5" key="1">
    <citation type="submission" date="2019-03" db="EMBL/GenBank/DDBJ databases">
        <title>Thermus tengchongensis species for the arsenic transformation mechanism.</title>
        <authorList>
            <person name="Yuan G.C."/>
        </authorList>
    </citation>
    <scope>NUCLEOTIDE SEQUENCE [LARGE SCALE GENOMIC DNA]</scope>
    <source>
        <strain evidence="4 5">15Y</strain>
    </source>
</reference>
<evidence type="ECO:0000256" key="2">
    <source>
        <dbReference type="ARBA" id="ARBA00023237"/>
    </source>
</evidence>
<dbReference type="InterPro" id="IPR012902">
    <property type="entry name" value="N_methyl_site"/>
</dbReference>
<dbReference type="NCBIfam" id="TIGR02532">
    <property type="entry name" value="IV_pilin_GFxxxE"/>
    <property type="match status" value="1"/>
</dbReference>
<gene>
    <name evidence="4" type="ORF">E0489_05955</name>
</gene>
<keyword evidence="5" id="KW-1185">Reference proteome</keyword>
<feature type="transmembrane region" description="Helical" evidence="3">
    <location>
        <begin position="6"/>
        <end position="30"/>
    </location>
</feature>
<dbReference type="Proteomes" id="UP000297244">
    <property type="component" value="Unassembled WGS sequence"/>
</dbReference>
<keyword evidence="2" id="KW-0998">Cell outer membrane</keyword>